<reference evidence="2 3" key="1">
    <citation type="submission" date="2014-06" db="EMBL/GenBank/DDBJ databases">
        <title>Evolutionary Origins and Diversification of the Mycorrhizal Mutualists.</title>
        <authorList>
            <consortium name="DOE Joint Genome Institute"/>
            <consortium name="Mycorrhizal Genomics Consortium"/>
            <person name="Kohler A."/>
            <person name="Kuo A."/>
            <person name="Nagy L.G."/>
            <person name="Floudas D."/>
            <person name="Copeland A."/>
            <person name="Barry K.W."/>
            <person name="Cichocki N."/>
            <person name="Veneault-Fourrey C."/>
            <person name="LaButti K."/>
            <person name="Lindquist E.A."/>
            <person name="Lipzen A."/>
            <person name="Lundell T."/>
            <person name="Morin E."/>
            <person name="Murat C."/>
            <person name="Riley R."/>
            <person name="Ohm R."/>
            <person name="Sun H."/>
            <person name="Tunlid A."/>
            <person name="Henrissat B."/>
            <person name="Grigoriev I.V."/>
            <person name="Hibbett D.S."/>
            <person name="Martin F."/>
        </authorList>
    </citation>
    <scope>NUCLEOTIDE SEQUENCE [LARGE SCALE GENOMIC DNA]</scope>
    <source>
        <strain evidence="2 3">SS14</strain>
    </source>
</reference>
<dbReference type="Pfam" id="PF14214">
    <property type="entry name" value="Helitron_like_N"/>
    <property type="match status" value="1"/>
</dbReference>
<evidence type="ECO:0000259" key="1">
    <source>
        <dbReference type="Pfam" id="PF14214"/>
    </source>
</evidence>
<proteinExistence type="predicted"/>
<gene>
    <name evidence="2" type="ORF">M422DRAFT_177618</name>
</gene>
<dbReference type="AlphaFoldDB" id="A0A0C9VJD2"/>
<dbReference type="Proteomes" id="UP000054279">
    <property type="component" value="Unassembled WGS sequence"/>
</dbReference>
<evidence type="ECO:0000313" key="2">
    <source>
        <dbReference type="EMBL" id="KIJ37745.1"/>
    </source>
</evidence>
<dbReference type="EMBL" id="KN837167">
    <property type="protein sequence ID" value="KIJ37745.1"/>
    <property type="molecule type" value="Genomic_DNA"/>
</dbReference>
<keyword evidence="3" id="KW-1185">Reference proteome</keyword>
<name>A0A0C9VJD2_SPHS4</name>
<dbReference type="InterPro" id="IPR025476">
    <property type="entry name" value="Helitron_helicase-like"/>
</dbReference>
<accession>A0A0C9VJD2</accession>
<feature type="domain" description="Helitron helicase-like" evidence="1">
    <location>
        <begin position="1"/>
        <end position="117"/>
    </location>
</feature>
<organism evidence="2 3">
    <name type="scientific">Sphaerobolus stellatus (strain SS14)</name>
    <dbReference type="NCBI Taxonomy" id="990650"/>
    <lineage>
        <taxon>Eukaryota</taxon>
        <taxon>Fungi</taxon>
        <taxon>Dikarya</taxon>
        <taxon>Basidiomycota</taxon>
        <taxon>Agaricomycotina</taxon>
        <taxon>Agaricomycetes</taxon>
        <taxon>Phallomycetidae</taxon>
        <taxon>Geastrales</taxon>
        <taxon>Sphaerobolaceae</taxon>
        <taxon>Sphaerobolus</taxon>
    </lineage>
</organism>
<feature type="non-terminal residue" evidence="2">
    <location>
        <position position="380"/>
    </location>
</feature>
<dbReference type="OrthoDB" id="3267861at2759"/>
<evidence type="ECO:0000313" key="3">
    <source>
        <dbReference type="Proteomes" id="UP000054279"/>
    </source>
</evidence>
<dbReference type="HOGENOM" id="CLU_034012_1_0_1"/>
<protein>
    <recommendedName>
        <fullName evidence="1">Helitron helicase-like domain-containing protein</fullName>
    </recommendedName>
</protein>
<sequence>MREEIRGITRSTGLPHLFITINPADYHNPIPQFLAGRDIDLDKFYHKLDTKSEAFTHIQTVAQNPIASAEAFKKLIDGFIDIIAGFKRPDKIGVFGEVDSYYGVVEAQDHGSLHCHFFFWLKGGLSPQTVKEQALADPEWKRKLFKWLDDIVCQDFPADTTANRPDFTDPDRKLPAMSRPPDPNDYAFEETWQQDLRNLLEITGQVHTHSSTCFKHLPEYIKGLRNEDKDCCFNLPREFVKETYLDDDGHIHLKCSNGYINGYNDICVTCLCCNMDIKYMGSGTAAMAMVQYVTNYIAKLSLDSSTVFTALCGAIKAVCEYPPIDPITEQIDNNEQSHLLLLKTCNSMIGKRELSGQQVASFLLNIPNRFTNHKFDKMWW</sequence>